<dbReference type="InterPro" id="IPR012836">
    <property type="entry name" value="FlgF"/>
</dbReference>
<reference evidence="7" key="1">
    <citation type="submission" date="2017-05" db="EMBL/GenBank/DDBJ databases">
        <authorList>
            <person name="Imhoff J.F."/>
            <person name="Rahn T."/>
            <person name="Kuenzel S."/>
            <person name="Neulinger S.C."/>
        </authorList>
    </citation>
    <scope>NUCLEOTIDE SEQUENCE</scope>
    <source>
        <strain evidence="7">LMG 28126</strain>
    </source>
</reference>
<evidence type="ECO:0000313" key="8">
    <source>
        <dbReference type="Proteomes" id="UP000706333"/>
    </source>
</evidence>
<feature type="domain" description="Flagellar basal-body/hook protein C-terminal" evidence="5">
    <location>
        <begin position="191"/>
        <end position="228"/>
    </location>
</feature>
<comment type="similarity">
    <text evidence="2 4">Belongs to the flagella basal body rod proteins family.</text>
</comment>
<keyword evidence="7" id="KW-0969">Cilium</keyword>
<dbReference type="NCBIfam" id="TIGR03506">
    <property type="entry name" value="FlgEFG_subfam"/>
    <property type="match status" value="1"/>
</dbReference>
<evidence type="ECO:0000256" key="2">
    <source>
        <dbReference type="ARBA" id="ARBA00009677"/>
    </source>
</evidence>
<keyword evidence="7" id="KW-0282">Flagellum</keyword>
<feature type="domain" description="Flagellar hook protein FlgE/F/G-like D1" evidence="6">
    <location>
        <begin position="82"/>
        <end position="148"/>
    </location>
</feature>
<dbReference type="InterPro" id="IPR037925">
    <property type="entry name" value="FlgE/F/G-like"/>
</dbReference>
<evidence type="ECO:0000259" key="6">
    <source>
        <dbReference type="Pfam" id="PF22692"/>
    </source>
</evidence>
<dbReference type="InterPro" id="IPR020013">
    <property type="entry name" value="Flagellar_FlgE/F/G"/>
</dbReference>
<organism evidence="7 8">
    <name type="scientific">Rhodobaculum claviforme</name>
    <dbReference type="NCBI Taxonomy" id="1549854"/>
    <lineage>
        <taxon>Bacteria</taxon>
        <taxon>Pseudomonadati</taxon>
        <taxon>Pseudomonadota</taxon>
        <taxon>Alphaproteobacteria</taxon>
        <taxon>Rhodobacterales</taxon>
        <taxon>Paracoccaceae</taxon>
        <taxon>Rhodobaculum</taxon>
    </lineage>
</organism>
<accession>A0A934TNF1</accession>
<dbReference type="InterPro" id="IPR053967">
    <property type="entry name" value="LlgE_F_G-like_D1"/>
</dbReference>
<proteinExistence type="inferred from homology"/>
<dbReference type="NCBIfam" id="TIGR02490">
    <property type="entry name" value="flgF"/>
    <property type="match status" value="1"/>
</dbReference>
<comment type="caution">
    <text evidence="7">The sequence shown here is derived from an EMBL/GenBank/DDBJ whole genome shotgun (WGS) entry which is preliminary data.</text>
</comment>
<evidence type="ECO:0000256" key="3">
    <source>
        <dbReference type="ARBA" id="ARBA00023143"/>
    </source>
</evidence>
<evidence type="ECO:0000313" key="7">
    <source>
        <dbReference type="EMBL" id="MBK5928482.1"/>
    </source>
</evidence>
<keyword evidence="8" id="KW-1185">Reference proteome</keyword>
<evidence type="ECO:0000256" key="4">
    <source>
        <dbReference type="RuleBase" id="RU362116"/>
    </source>
</evidence>
<dbReference type="SUPFAM" id="SSF117143">
    <property type="entry name" value="Flagellar hook protein flgE"/>
    <property type="match status" value="1"/>
</dbReference>
<dbReference type="NCBIfam" id="NF009332">
    <property type="entry name" value="PRK12690.1"/>
    <property type="match status" value="1"/>
</dbReference>
<evidence type="ECO:0000259" key="5">
    <source>
        <dbReference type="Pfam" id="PF06429"/>
    </source>
</evidence>
<evidence type="ECO:0000256" key="1">
    <source>
        <dbReference type="ARBA" id="ARBA00004117"/>
    </source>
</evidence>
<name>A0A934TNF1_9RHOB</name>
<dbReference type="GO" id="GO:0071978">
    <property type="term" value="P:bacterial-type flagellum-dependent swarming motility"/>
    <property type="evidence" value="ECO:0007669"/>
    <property type="project" value="TreeGrafter"/>
</dbReference>
<dbReference type="Proteomes" id="UP000706333">
    <property type="component" value="Unassembled WGS sequence"/>
</dbReference>
<keyword evidence="3 4" id="KW-0975">Bacterial flagellum</keyword>
<dbReference type="Pfam" id="PF06429">
    <property type="entry name" value="Flg_bbr_C"/>
    <property type="match status" value="1"/>
</dbReference>
<dbReference type="AlphaFoldDB" id="A0A934TNF1"/>
<dbReference type="RefSeq" id="WP_201158247.1">
    <property type="nucleotide sequence ID" value="NZ_NHSD01000307.1"/>
</dbReference>
<dbReference type="PANTHER" id="PTHR30435:SF19">
    <property type="entry name" value="FLAGELLAR BASAL-BODY ROD PROTEIN FLGG"/>
    <property type="match status" value="1"/>
</dbReference>
<comment type="subcellular location">
    <subcellularLocation>
        <location evidence="1 4">Bacterial flagellum basal body</location>
    </subcellularLocation>
</comment>
<reference evidence="7" key="2">
    <citation type="journal article" date="2020" name="Microorganisms">
        <title>Osmotic Adaptation and Compatible Solute Biosynthesis of Phototrophic Bacteria as Revealed from Genome Analyses.</title>
        <authorList>
            <person name="Imhoff J.F."/>
            <person name="Rahn T."/>
            <person name="Kunzel S."/>
            <person name="Keller A."/>
            <person name="Neulinger S.C."/>
        </authorList>
    </citation>
    <scope>NUCLEOTIDE SEQUENCE</scope>
    <source>
        <strain evidence="7">LMG 28126</strain>
    </source>
</reference>
<dbReference type="InterPro" id="IPR010930">
    <property type="entry name" value="Flg_bb/hook_C_dom"/>
</dbReference>
<protein>
    <recommendedName>
        <fullName evidence="4">Flagellar basal-body rod protein FlgF</fullName>
    </recommendedName>
</protein>
<keyword evidence="7" id="KW-0966">Cell projection</keyword>
<dbReference type="PANTHER" id="PTHR30435">
    <property type="entry name" value="FLAGELLAR PROTEIN"/>
    <property type="match status" value="1"/>
</dbReference>
<gene>
    <name evidence="7" type="ORF">CCR87_14285</name>
</gene>
<comment type="subunit">
    <text evidence="4">The basal body constitutes a major portion of the flagellar organelle and consists of five rings (E,L,P,S, and M) mounted on a central rod. The rod consists of about 26 subunits of FlgG in the distal portion, and FlgB, FlgC and FlgF are thought to build up the proximal portion of the rod with about 6 subunits each.</text>
</comment>
<dbReference type="GO" id="GO:0030694">
    <property type="term" value="C:bacterial-type flagellum basal body, rod"/>
    <property type="evidence" value="ECO:0007669"/>
    <property type="project" value="UniProtKB-UniRule"/>
</dbReference>
<dbReference type="Pfam" id="PF22692">
    <property type="entry name" value="LlgE_F_G_D1"/>
    <property type="match status" value="1"/>
</dbReference>
<dbReference type="EMBL" id="NHSD01000307">
    <property type="protein sequence ID" value="MBK5928482.1"/>
    <property type="molecule type" value="Genomic_DNA"/>
</dbReference>
<sequence length="239" mass="25157">MDNPGYIALTRQSGLMREMQAVAHNLANMSTAGYRREGVLFTEFVQRLEGGAPSLSMAAANARHTSAAQGALEASGGPFDVAIEGEGFFQVETPQGERLTRAGAFRPNLAGELVTADGHRVLDAGGAPIFVPPDARAIGIASDGTISADGAPVAQLGVVRAVDPLTVQREAGVLMRVDGPLEPVEEPAVIQGYLEGSNVDPMTEMARMIAVSRAYELGQAFLAREDERIRGVIETLGRS</sequence>